<sequence>MTFRSDEPWTQQELALLELLPNDRVAEMTGRSLDDIQQRRLAENHRRNNWPEFDPERTND</sequence>
<proteinExistence type="predicted"/>
<evidence type="ECO:0000313" key="3">
    <source>
        <dbReference type="Proteomes" id="UP001286589"/>
    </source>
</evidence>
<dbReference type="Proteomes" id="UP001286589">
    <property type="component" value="Unassembled WGS sequence"/>
</dbReference>
<organism evidence="2 3">
    <name type="scientific">Phytobacter ursingii</name>
    <dbReference type="NCBI Taxonomy" id="1972431"/>
    <lineage>
        <taxon>Bacteria</taxon>
        <taxon>Pseudomonadati</taxon>
        <taxon>Pseudomonadota</taxon>
        <taxon>Gammaproteobacteria</taxon>
        <taxon>Enterobacterales</taxon>
        <taxon>Enterobacteriaceae</taxon>
        <taxon>Phytobacter</taxon>
    </lineage>
</organism>
<protein>
    <submittedName>
        <fullName evidence="2">Uncharacterized protein</fullName>
    </submittedName>
</protein>
<dbReference type="EMBL" id="JAWJAC010000003">
    <property type="protein sequence ID" value="MDV2861806.1"/>
    <property type="molecule type" value="Genomic_DNA"/>
</dbReference>
<name>A0AB35RLG9_9ENTR</name>
<accession>A0AB35RLG9</accession>
<evidence type="ECO:0000256" key="1">
    <source>
        <dbReference type="SAM" id="MobiDB-lite"/>
    </source>
</evidence>
<evidence type="ECO:0000313" key="2">
    <source>
        <dbReference type="EMBL" id="MDV2861806.1"/>
    </source>
</evidence>
<comment type="caution">
    <text evidence="2">The sequence shown here is derived from an EMBL/GenBank/DDBJ whole genome shotgun (WGS) entry which is preliminary data.</text>
</comment>
<dbReference type="AlphaFoldDB" id="A0AB35RLG9"/>
<dbReference type="RefSeq" id="WP_317101384.1">
    <property type="nucleotide sequence ID" value="NZ_JAWJAC010000003.1"/>
</dbReference>
<keyword evidence="3" id="KW-1185">Reference proteome</keyword>
<gene>
    <name evidence="2" type="ORF">R0H02_04920</name>
</gene>
<reference evidence="2 3" key="1">
    <citation type="submission" date="2023-10" db="EMBL/GenBank/DDBJ databases">
        <title>Phytobacter spp. The emergence of a new genus of hospital-origin enterobacteria encoding carbapenemases in Argentina.</title>
        <authorList>
            <person name="Vay C."/>
            <person name="Almuzara M."/>
            <person name="Traglia G.M."/>
            <person name="Campos J."/>
        </authorList>
    </citation>
    <scope>NUCLEOTIDE SEQUENCE [LARGE SCALE GENOMIC DNA]</scope>
    <source>
        <strain evidence="2 3">CVMA36</strain>
    </source>
</reference>
<feature type="region of interest" description="Disordered" evidence="1">
    <location>
        <begin position="40"/>
        <end position="60"/>
    </location>
</feature>